<accession>A0A7I8JM44</accession>
<proteinExistence type="predicted"/>
<reference evidence="1 2" key="1">
    <citation type="submission" date="2019-12" db="EMBL/GenBank/DDBJ databases">
        <authorList>
            <person name="Scholz U."/>
            <person name="Mascher M."/>
            <person name="Fiebig A."/>
        </authorList>
    </citation>
    <scope>NUCLEOTIDE SEQUENCE</scope>
</reference>
<protein>
    <submittedName>
        <fullName evidence="1">Uncharacterized protein</fullName>
    </submittedName>
</protein>
<dbReference type="Proteomes" id="UP001189122">
    <property type="component" value="Unassembled WGS sequence"/>
</dbReference>
<evidence type="ECO:0000313" key="1">
    <source>
        <dbReference type="EMBL" id="CAA2632004.1"/>
    </source>
</evidence>
<dbReference type="AlphaFoldDB" id="A0A7I8JM44"/>
<organism evidence="1">
    <name type="scientific">Spirodela intermedia</name>
    <name type="common">Intermediate duckweed</name>
    <dbReference type="NCBI Taxonomy" id="51605"/>
    <lineage>
        <taxon>Eukaryota</taxon>
        <taxon>Viridiplantae</taxon>
        <taxon>Streptophyta</taxon>
        <taxon>Embryophyta</taxon>
        <taxon>Tracheophyta</taxon>
        <taxon>Spermatophyta</taxon>
        <taxon>Magnoliopsida</taxon>
        <taxon>Liliopsida</taxon>
        <taxon>Araceae</taxon>
        <taxon>Lemnoideae</taxon>
        <taxon>Spirodela</taxon>
    </lineage>
</organism>
<evidence type="ECO:0000313" key="2">
    <source>
        <dbReference type="Proteomes" id="UP001189122"/>
    </source>
</evidence>
<dbReference type="EMBL" id="LR743602">
    <property type="protein sequence ID" value="CAA2632004.1"/>
    <property type="molecule type" value="Genomic_DNA"/>
</dbReference>
<dbReference type="PANTHER" id="PTHR33710:SF64">
    <property type="entry name" value="ENDONUCLEASE_EXONUCLEASE_PHOSPHATASE DOMAIN-CONTAINING PROTEIN"/>
    <property type="match status" value="1"/>
</dbReference>
<dbReference type="EMBL" id="CACRZD030000015">
    <property type="protein sequence ID" value="CAA6671237.1"/>
    <property type="molecule type" value="Genomic_DNA"/>
</dbReference>
<gene>
    <name evidence="1" type="ORF">SI7747_15017645</name>
</gene>
<dbReference type="PANTHER" id="PTHR33710">
    <property type="entry name" value="BNAC02G09200D PROTEIN"/>
    <property type="match status" value="1"/>
</dbReference>
<dbReference type="SUPFAM" id="SSF56219">
    <property type="entry name" value="DNase I-like"/>
    <property type="match status" value="1"/>
</dbReference>
<dbReference type="InterPro" id="IPR036691">
    <property type="entry name" value="Endo/exonu/phosph_ase_sf"/>
</dbReference>
<keyword evidence="2" id="KW-1185">Reference proteome</keyword>
<dbReference type="Gene3D" id="3.60.10.10">
    <property type="entry name" value="Endonuclease/exonuclease/phosphatase"/>
    <property type="match status" value="1"/>
</dbReference>
<sequence>MRDYLIFVPIAQCLDTLSTLVDIRPPLQYMRDYPILVDSPWFVVGDFNCVCRITKRQGGGQVPRARHMETFNDFIFRAALIEPPTFGKVWTWCNERQGGARIYERIDRCFTNNIAIVQCPILVTLLPRYRSNHTS</sequence>
<name>A0A7I8JM44_SPIIN</name>